<proteinExistence type="predicted"/>
<sequence>MPPRRLVELAEAIVQGINRGDQPRRSIQGINPGDRPRRSGEAIG</sequence>
<protein>
    <submittedName>
        <fullName evidence="2">Uncharacterized protein</fullName>
    </submittedName>
</protein>
<gene>
    <name evidence="2" type="ORF">VPK24_17585</name>
</gene>
<organism evidence="2 3">
    <name type="scientific">Limnothrix redekei LRLZ20PSL1</name>
    <dbReference type="NCBI Taxonomy" id="3112953"/>
    <lineage>
        <taxon>Bacteria</taxon>
        <taxon>Bacillati</taxon>
        <taxon>Cyanobacteriota</taxon>
        <taxon>Cyanophyceae</taxon>
        <taxon>Pseudanabaenales</taxon>
        <taxon>Pseudanabaenaceae</taxon>
        <taxon>Limnothrix</taxon>
    </lineage>
</organism>
<accession>A0ABW7CE99</accession>
<keyword evidence="3" id="KW-1185">Reference proteome</keyword>
<evidence type="ECO:0000313" key="2">
    <source>
        <dbReference type="EMBL" id="MFG3819462.1"/>
    </source>
</evidence>
<evidence type="ECO:0000313" key="3">
    <source>
        <dbReference type="Proteomes" id="UP001604335"/>
    </source>
</evidence>
<evidence type="ECO:0000256" key="1">
    <source>
        <dbReference type="SAM" id="MobiDB-lite"/>
    </source>
</evidence>
<dbReference type="RefSeq" id="WP_393015390.1">
    <property type="nucleotide sequence ID" value="NZ_JAZAQF010000091.1"/>
</dbReference>
<feature type="compositionally biased region" description="Basic and acidic residues" evidence="1">
    <location>
        <begin position="34"/>
        <end position="44"/>
    </location>
</feature>
<comment type="caution">
    <text evidence="2">The sequence shown here is derived from an EMBL/GenBank/DDBJ whole genome shotgun (WGS) entry which is preliminary data.</text>
</comment>
<reference evidence="3" key="1">
    <citation type="journal article" date="2024" name="Algal Res.">
        <title>Biochemical, toxicological and genomic investigation of a high-biomass producing Limnothrix strain isolated from Italian shallow drinking water reservoir.</title>
        <authorList>
            <person name="Simonazzi M."/>
            <person name="Shishido T.K."/>
            <person name="Delbaje E."/>
            <person name="Wahlsten M."/>
            <person name="Fewer D.P."/>
            <person name="Sivonen K."/>
            <person name="Pezzolesi L."/>
            <person name="Pistocchi R."/>
        </authorList>
    </citation>
    <scope>NUCLEOTIDE SEQUENCE [LARGE SCALE GENOMIC DNA]</scope>
    <source>
        <strain evidence="3">LRLZ20PSL1</strain>
    </source>
</reference>
<dbReference type="Proteomes" id="UP001604335">
    <property type="component" value="Unassembled WGS sequence"/>
</dbReference>
<dbReference type="EMBL" id="JAZAQF010000091">
    <property type="protein sequence ID" value="MFG3819462.1"/>
    <property type="molecule type" value="Genomic_DNA"/>
</dbReference>
<feature type="region of interest" description="Disordered" evidence="1">
    <location>
        <begin position="17"/>
        <end position="44"/>
    </location>
</feature>
<name>A0ABW7CE99_9CYAN</name>